<reference evidence="2 3" key="1">
    <citation type="submission" date="2020-08" db="EMBL/GenBank/DDBJ databases">
        <title>Genomic Encyclopedia of Type Strains, Phase IV (KMG-IV): sequencing the most valuable type-strain genomes for metagenomic binning, comparative biology and taxonomic classification.</title>
        <authorList>
            <person name="Goeker M."/>
        </authorList>
    </citation>
    <scope>NUCLEOTIDE SEQUENCE [LARGE SCALE GENOMIC DNA]</scope>
    <source>
        <strain evidence="2 3">DSM 29854</strain>
    </source>
</reference>
<dbReference type="EMBL" id="JACJIQ010000014">
    <property type="protein sequence ID" value="MBA9078609.1"/>
    <property type="molecule type" value="Genomic_DNA"/>
</dbReference>
<feature type="signal peptide" evidence="1">
    <location>
        <begin position="1"/>
        <end position="19"/>
    </location>
</feature>
<evidence type="ECO:0000313" key="3">
    <source>
        <dbReference type="Proteomes" id="UP000563094"/>
    </source>
</evidence>
<evidence type="ECO:0000313" key="2">
    <source>
        <dbReference type="EMBL" id="MBA9078609.1"/>
    </source>
</evidence>
<comment type="caution">
    <text evidence="2">The sequence shown here is derived from an EMBL/GenBank/DDBJ whole genome shotgun (WGS) entry which is preliminary data.</text>
</comment>
<dbReference type="Proteomes" id="UP000563094">
    <property type="component" value="Unassembled WGS sequence"/>
</dbReference>
<sequence length="338" mass="37263">MKKLAQLLFLLVLAMPAAAQQKPQYSQYLFNNYLLNPALSGIESYTDVRMGTRRQWVGIEGAPVTYYISGHTSLGMSDRNSNLPKAGKGFVPKMPVNNNRANKFHKSRPHHGFGAMAQVDKTGPLSNTSLNLTYAYHHPITKRINMSVGMAGGLVQARLDGNAIHLANQNDNALQPGQLTKTKFDLGLGTWIYSDIFYVGISAAQLLTDKISKNEGMNTLQQELQPHFFGTAGYRLRLRYDLSLEPSVMVKVASPSPVSVDLNMKATYANRIWAGLSYRHGDAMAALAGINVNYILDIGYSYDLTTSELNGASAGSHELIIGLKLQNKGRLLCPQWLW</sequence>
<dbReference type="AlphaFoldDB" id="A0A839GP85"/>
<feature type="chain" id="PRO_5032910335" evidence="1">
    <location>
        <begin position="20"/>
        <end position="338"/>
    </location>
</feature>
<dbReference type="Pfam" id="PF11751">
    <property type="entry name" value="PorP_SprF"/>
    <property type="match status" value="1"/>
</dbReference>
<keyword evidence="1" id="KW-0732">Signal</keyword>
<protein>
    <submittedName>
        <fullName evidence="2">Type IX secretion system PorP/SprF family membrane protein</fullName>
    </submittedName>
</protein>
<proteinExistence type="predicted"/>
<organism evidence="2 3">
    <name type="scientific">Rufibacter quisquiliarum</name>
    <dbReference type="NCBI Taxonomy" id="1549639"/>
    <lineage>
        <taxon>Bacteria</taxon>
        <taxon>Pseudomonadati</taxon>
        <taxon>Bacteroidota</taxon>
        <taxon>Cytophagia</taxon>
        <taxon>Cytophagales</taxon>
        <taxon>Hymenobacteraceae</taxon>
        <taxon>Rufibacter</taxon>
    </lineage>
</organism>
<name>A0A839GP85_9BACT</name>
<evidence type="ECO:0000256" key="1">
    <source>
        <dbReference type="SAM" id="SignalP"/>
    </source>
</evidence>
<dbReference type="RefSeq" id="WP_066836626.1">
    <property type="nucleotide sequence ID" value="NZ_JACJIQ010000014.1"/>
</dbReference>
<dbReference type="InterPro" id="IPR019861">
    <property type="entry name" value="PorP/SprF_Bacteroidetes"/>
</dbReference>
<accession>A0A839GP85</accession>
<dbReference type="NCBIfam" id="TIGR03519">
    <property type="entry name" value="T9SS_PorP_fam"/>
    <property type="match status" value="1"/>
</dbReference>
<keyword evidence="3" id="KW-1185">Reference proteome</keyword>
<gene>
    <name evidence="2" type="ORF">FHS90_003339</name>
</gene>